<gene>
    <name evidence="5" type="ORF">HYG79_04860</name>
</gene>
<feature type="domain" description="HTH araC/xylS-type" evidence="4">
    <location>
        <begin position="158"/>
        <end position="260"/>
    </location>
</feature>
<dbReference type="InterPro" id="IPR050204">
    <property type="entry name" value="AraC_XylS_family_regulators"/>
</dbReference>
<dbReference type="InterPro" id="IPR018060">
    <property type="entry name" value="HTH_AraC"/>
</dbReference>
<evidence type="ECO:0000256" key="3">
    <source>
        <dbReference type="ARBA" id="ARBA00023163"/>
    </source>
</evidence>
<dbReference type="InterPro" id="IPR009057">
    <property type="entry name" value="Homeodomain-like_sf"/>
</dbReference>
<evidence type="ECO:0000256" key="2">
    <source>
        <dbReference type="ARBA" id="ARBA00023125"/>
    </source>
</evidence>
<organism evidence="5 6">
    <name type="scientific">Costertonia aggregata</name>
    <dbReference type="NCBI Taxonomy" id="343403"/>
    <lineage>
        <taxon>Bacteria</taxon>
        <taxon>Pseudomonadati</taxon>
        <taxon>Bacteroidota</taxon>
        <taxon>Flavobacteriia</taxon>
        <taxon>Flavobacteriales</taxon>
        <taxon>Flavobacteriaceae</taxon>
        <taxon>Costertonia</taxon>
    </lineage>
</organism>
<evidence type="ECO:0000313" key="6">
    <source>
        <dbReference type="Proteomes" id="UP000509302"/>
    </source>
</evidence>
<dbReference type="PANTHER" id="PTHR46796:SF13">
    <property type="entry name" value="HTH-TYPE TRANSCRIPTIONAL ACTIVATOR RHAS"/>
    <property type="match status" value="1"/>
</dbReference>
<name>A0A7H9AMV1_9FLAO</name>
<dbReference type="SMART" id="SM00342">
    <property type="entry name" value="HTH_ARAC"/>
    <property type="match status" value="1"/>
</dbReference>
<keyword evidence="3" id="KW-0804">Transcription</keyword>
<evidence type="ECO:0000259" key="4">
    <source>
        <dbReference type="PROSITE" id="PS01124"/>
    </source>
</evidence>
<proteinExistence type="predicted"/>
<dbReference type="SUPFAM" id="SSF46689">
    <property type="entry name" value="Homeodomain-like"/>
    <property type="match status" value="2"/>
</dbReference>
<dbReference type="EMBL" id="CP058595">
    <property type="protein sequence ID" value="QLG44703.1"/>
    <property type="molecule type" value="Genomic_DNA"/>
</dbReference>
<dbReference type="Pfam" id="PF12833">
    <property type="entry name" value="HTH_18"/>
    <property type="match status" value="1"/>
</dbReference>
<dbReference type="AlphaFoldDB" id="A0A7H9AMV1"/>
<dbReference type="Gene3D" id="1.10.10.60">
    <property type="entry name" value="Homeodomain-like"/>
    <property type="match status" value="1"/>
</dbReference>
<dbReference type="PROSITE" id="PS01124">
    <property type="entry name" value="HTH_ARAC_FAMILY_2"/>
    <property type="match status" value="1"/>
</dbReference>
<dbReference type="InterPro" id="IPR046532">
    <property type="entry name" value="DUF6597"/>
</dbReference>
<keyword evidence="2" id="KW-0238">DNA-binding</keyword>
<dbReference type="RefSeq" id="WP_179241036.1">
    <property type="nucleotide sequence ID" value="NZ_CP058595.1"/>
</dbReference>
<dbReference type="Proteomes" id="UP000509302">
    <property type="component" value="Chromosome"/>
</dbReference>
<dbReference type="GO" id="GO:0043565">
    <property type="term" value="F:sequence-specific DNA binding"/>
    <property type="evidence" value="ECO:0007669"/>
    <property type="project" value="InterPro"/>
</dbReference>
<dbReference type="KEGG" id="cagg:HYG79_04860"/>
<keyword evidence="6" id="KW-1185">Reference proteome</keyword>
<sequence>MIFKSHIIPSHLSKYLVDIIYHRDFQPAHNKDRYLPDGTINIVFEFTGTPKYIYKKGTDEKIQECRDVWFSGVQKNFLTISSESEEMMVIVFKPGAGFPLIHKSVSEYTDKVIQAEGVFGPNIKQLFETLKESEKTEEKFKIAENWLEEQLSEDDFYTNIIQYAIDAIENSPTQINLSELSDKLGYSQKQFIQLFKKYVGITPKQFHRIVRFNEILTAVENKEEISWTIIAADCGYFDQAHFIKDFQSFSGINPKKYIKDIEDFPNFLPVK</sequence>
<dbReference type="PANTHER" id="PTHR46796">
    <property type="entry name" value="HTH-TYPE TRANSCRIPTIONAL ACTIVATOR RHAS-RELATED"/>
    <property type="match status" value="1"/>
</dbReference>
<evidence type="ECO:0000313" key="5">
    <source>
        <dbReference type="EMBL" id="QLG44703.1"/>
    </source>
</evidence>
<reference evidence="5 6" key="1">
    <citation type="journal article" date="2006" name="Int. J. Syst. Evol. Microbiol.">
        <title>Costertonia aggregata gen. nov., sp. nov., a mesophilic marine bacterium of the family Flavobacteriaceae, isolated from a mature biofilm.</title>
        <authorList>
            <person name="Kwon K.K."/>
            <person name="Lee Y.K."/>
            <person name="Lee H.K."/>
        </authorList>
    </citation>
    <scope>NUCLEOTIDE SEQUENCE [LARGE SCALE GENOMIC DNA]</scope>
    <source>
        <strain evidence="5 6">KCCM 42265</strain>
    </source>
</reference>
<accession>A0A7H9AMV1</accession>
<evidence type="ECO:0000256" key="1">
    <source>
        <dbReference type="ARBA" id="ARBA00023015"/>
    </source>
</evidence>
<dbReference type="Pfam" id="PF20240">
    <property type="entry name" value="DUF6597"/>
    <property type="match status" value="1"/>
</dbReference>
<protein>
    <submittedName>
        <fullName evidence="5">Helix-turn-helix transcriptional regulator</fullName>
    </submittedName>
</protein>
<keyword evidence="1" id="KW-0805">Transcription regulation</keyword>
<dbReference type="GO" id="GO:0003700">
    <property type="term" value="F:DNA-binding transcription factor activity"/>
    <property type="evidence" value="ECO:0007669"/>
    <property type="project" value="InterPro"/>
</dbReference>